<accession>A0ACC0M678</accession>
<dbReference type="Proteomes" id="UP001062846">
    <property type="component" value="Chromosome 10"/>
</dbReference>
<organism evidence="1 2">
    <name type="scientific">Rhododendron molle</name>
    <name type="common">Chinese azalea</name>
    <name type="synonym">Azalea mollis</name>
    <dbReference type="NCBI Taxonomy" id="49168"/>
    <lineage>
        <taxon>Eukaryota</taxon>
        <taxon>Viridiplantae</taxon>
        <taxon>Streptophyta</taxon>
        <taxon>Embryophyta</taxon>
        <taxon>Tracheophyta</taxon>
        <taxon>Spermatophyta</taxon>
        <taxon>Magnoliopsida</taxon>
        <taxon>eudicotyledons</taxon>
        <taxon>Gunneridae</taxon>
        <taxon>Pentapetalae</taxon>
        <taxon>asterids</taxon>
        <taxon>Ericales</taxon>
        <taxon>Ericaceae</taxon>
        <taxon>Ericoideae</taxon>
        <taxon>Rhodoreae</taxon>
        <taxon>Rhododendron</taxon>
    </lineage>
</organism>
<evidence type="ECO:0000313" key="2">
    <source>
        <dbReference type="Proteomes" id="UP001062846"/>
    </source>
</evidence>
<name>A0ACC0M678_RHOML</name>
<comment type="caution">
    <text evidence="1">The sequence shown here is derived from an EMBL/GenBank/DDBJ whole genome shotgun (WGS) entry which is preliminary data.</text>
</comment>
<evidence type="ECO:0000313" key="1">
    <source>
        <dbReference type="EMBL" id="KAI8536079.1"/>
    </source>
</evidence>
<sequence>MVDPWLSCALSGFKDPVRPYSFRHHTLRWIRGFLVHFRALRTPCVHIHSGITL</sequence>
<reference evidence="1" key="1">
    <citation type="submission" date="2022-02" db="EMBL/GenBank/DDBJ databases">
        <title>Plant Genome Project.</title>
        <authorList>
            <person name="Zhang R.-G."/>
        </authorList>
    </citation>
    <scope>NUCLEOTIDE SEQUENCE</scope>
    <source>
        <strain evidence="1">AT1</strain>
    </source>
</reference>
<dbReference type="EMBL" id="CM046397">
    <property type="protein sequence ID" value="KAI8536079.1"/>
    <property type="molecule type" value="Genomic_DNA"/>
</dbReference>
<proteinExistence type="predicted"/>
<keyword evidence="2" id="KW-1185">Reference proteome</keyword>
<protein>
    <submittedName>
        <fullName evidence="1">Uncharacterized protein</fullName>
    </submittedName>
</protein>
<gene>
    <name evidence="1" type="ORF">RHMOL_Rhmol10G0228200</name>
</gene>